<dbReference type="InterPro" id="IPR005475">
    <property type="entry name" value="Transketolase-like_Pyr-bd"/>
</dbReference>
<dbReference type="Gene3D" id="3.40.50.970">
    <property type="match status" value="1"/>
</dbReference>
<dbReference type="AlphaFoldDB" id="A0A382B0G5"/>
<evidence type="ECO:0000256" key="2">
    <source>
        <dbReference type="ARBA" id="ARBA00023002"/>
    </source>
</evidence>
<evidence type="ECO:0000313" key="5">
    <source>
        <dbReference type="EMBL" id="SVB07041.1"/>
    </source>
</evidence>
<sequence>MREIKYSEAILEATDYCLGKDPSVLVVGLGVPDPKGIFGTTSGLQEKYGDHRVMDMPLSENGMTGIITGASLNGFRPILTHQRVEFALLSIEQIVNQAAKWFYMNAGQQSVPIVIRLIIGRGWGQGPQHAQSLESWFAHIPGLKVVMPSNSYDAKGLLISSVEDDNPVIFLEHRWLHNTFDNVPSEGFRVPIGEARLARKGSDVTIVSHSYMVIESLRCADVLAEHGISVEVVDLRSIRPLDSETVLNSVSKTKRLVVADNGWMHFGVSSEIISIVTENIFDKLICAPARIGLNDSPSPSTRALANHYYPRAINIAKVICEMLDKNVDLNILFPKADIPLDVPDPSFRGPF</sequence>
<dbReference type="InterPro" id="IPR009014">
    <property type="entry name" value="Transketo_C/PFOR_II"/>
</dbReference>
<gene>
    <name evidence="5" type="ORF">METZ01_LOCUS159895</name>
</gene>
<dbReference type="SMART" id="SM00861">
    <property type="entry name" value="Transket_pyr"/>
    <property type="match status" value="1"/>
</dbReference>
<proteinExistence type="predicted"/>
<dbReference type="SUPFAM" id="SSF52518">
    <property type="entry name" value="Thiamin diphosphate-binding fold (THDP-binding)"/>
    <property type="match status" value="1"/>
</dbReference>
<name>A0A382B0G5_9ZZZZ</name>
<dbReference type="CDD" id="cd07036">
    <property type="entry name" value="TPP_PYR_E1-PDHc-beta_like"/>
    <property type="match status" value="1"/>
</dbReference>
<comment type="cofactor">
    <cofactor evidence="1">
        <name>thiamine diphosphate</name>
        <dbReference type="ChEBI" id="CHEBI:58937"/>
    </cofactor>
</comment>
<dbReference type="PANTHER" id="PTHR43257">
    <property type="entry name" value="PYRUVATE DEHYDROGENASE E1 COMPONENT BETA SUBUNIT"/>
    <property type="match status" value="1"/>
</dbReference>
<dbReference type="FunFam" id="3.40.50.970:FF:000001">
    <property type="entry name" value="Pyruvate dehydrogenase E1 beta subunit"/>
    <property type="match status" value="1"/>
</dbReference>
<dbReference type="SUPFAM" id="SSF52922">
    <property type="entry name" value="TK C-terminal domain-like"/>
    <property type="match status" value="1"/>
</dbReference>
<dbReference type="GO" id="GO:0016491">
    <property type="term" value="F:oxidoreductase activity"/>
    <property type="evidence" value="ECO:0007669"/>
    <property type="project" value="UniProtKB-KW"/>
</dbReference>
<evidence type="ECO:0000259" key="4">
    <source>
        <dbReference type="SMART" id="SM00861"/>
    </source>
</evidence>
<keyword evidence="2" id="KW-0560">Oxidoreductase</keyword>
<keyword evidence="3" id="KW-0786">Thiamine pyrophosphate</keyword>
<feature type="domain" description="Transketolase-like pyrimidine-binding" evidence="4">
    <location>
        <begin position="4"/>
        <end position="179"/>
    </location>
</feature>
<accession>A0A382B0G5</accession>
<evidence type="ECO:0000256" key="1">
    <source>
        <dbReference type="ARBA" id="ARBA00001964"/>
    </source>
</evidence>
<dbReference type="InterPro" id="IPR033248">
    <property type="entry name" value="Transketolase_C"/>
</dbReference>
<dbReference type="EMBL" id="UINC01027572">
    <property type="protein sequence ID" value="SVB07041.1"/>
    <property type="molecule type" value="Genomic_DNA"/>
</dbReference>
<organism evidence="5">
    <name type="scientific">marine metagenome</name>
    <dbReference type="NCBI Taxonomy" id="408172"/>
    <lineage>
        <taxon>unclassified sequences</taxon>
        <taxon>metagenomes</taxon>
        <taxon>ecological metagenomes</taxon>
    </lineage>
</organism>
<dbReference type="Pfam" id="PF02780">
    <property type="entry name" value="Transketolase_C"/>
    <property type="match status" value="1"/>
</dbReference>
<dbReference type="Gene3D" id="3.40.50.920">
    <property type="match status" value="1"/>
</dbReference>
<reference evidence="5" key="1">
    <citation type="submission" date="2018-05" db="EMBL/GenBank/DDBJ databases">
        <authorList>
            <person name="Lanie J.A."/>
            <person name="Ng W.-L."/>
            <person name="Kazmierczak K.M."/>
            <person name="Andrzejewski T.M."/>
            <person name="Davidsen T.M."/>
            <person name="Wayne K.J."/>
            <person name="Tettelin H."/>
            <person name="Glass J.I."/>
            <person name="Rusch D."/>
            <person name="Podicherti R."/>
            <person name="Tsui H.-C.T."/>
            <person name="Winkler M.E."/>
        </authorList>
    </citation>
    <scope>NUCLEOTIDE SEQUENCE</scope>
</reference>
<dbReference type="PANTHER" id="PTHR43257:SF2">
    <property type="entry name" value="PYRUVATE DEHYDROGENASE E1 COMPONENT SUBUNIT BETA"/>
    <property type="match status" value="1"/>
</dbReference>
<protein>
    <recommendedName>
        <fullName evidence="4">Transketolase-like pyrimidine-binding domain-containing protein</fullName>
    </recommendedName>
</protein>
<dbReference type="Pfam" id="PF02779">
    <property type="entry name" value="Transket_pyr"/>
    <property type="match status" value="1"/>
</dbReference>
<dbReference type="InterPro" id="IPR029061">
    <property type="entry name" value="THDP-binding"/>
</dbReference>
<evidence type="ECO:0000256" key="3">
    <source>
        <dbReference type="ARBA" id="ARBA00023052"/>
    </source>
</evidence>